<feature type="transmembrane region" description="Helical" evidence="7">
    <location>
        <begin position="302"/>
        <end position="321"/>
    </location>
</feature>
<keyword evidence="5 7" id="KW-1133">Transmembrane helix</keyword>
<dbReference type="Gene3D" id="1.20.1250.20">
    <property type="entry name" value="MFS general substrate transporter like domains"/>
    <property type="match status" value="1"/>
</dbReference>
<comment type="caution">
    <text evidence="8">The sequence shown here is derived from an EMBL/GenBank/DDBJ whole genome shotgun (WGS) entry which is preliminary data.</text>
</comment>
<feature type="transmembrane region" description="Helical" evidence="7">
    <location>
        <begin position="198"/>
        <end position="220"/>
    </location>
</feature>
<comment type="subcellular location">
    <subcellularLocation>
        <location evidence="1">Cell membrane</location>
        <topology evidence="1">Multi-pass membrane protein</topology>
    </subcellularLocation>
</comment>
<dbReference type="PANTHER" id="PTHR23517:SF2">
    <property type="entry name" value="MULTIDRUG RESISTANCE PROTEIN MDTH"/>
    <property type="match status" value="1"/>
</dbReference>
<dbReference type="EMBL" id="NJBN01000003">
    <property type="protein sequence ID" value="TKJ41081.1"/>
    <property type="molecule type" value="Genomic_DNA"/>
</dbReference>
<organism evidence="8 9">
    <name type="scientific">candidate division LCP-89 bacterium B3_LCP</name>
    <dbReference type="NCBI Taxonomy" id="2012998"/>
    <lineage>
        <taxon>Bacteria</taxon>
        <taxon>Pseudomonadati</taxon>
        <taxon>Bacteria division LCP-89</taxon>
    </lineage>
</organism>
<dbReference type="GO" id="GO:0005886">
    <property type="term" value="C:plasma membrane"/>
    <property type="evidence" value="ECO:0007669"/>
    <property type="project" value="UniProtKB-SubCell"/>
</dbReference>
<evidence type="ECO:0000256" key="7">
    <source>
        <dbReference type="SAM" id="Phobius"/>
    </source>
</evidence>
<evidence type="ECO:0008006" key="10">
    <source>
        <dbReference type="Google" id="ProtNLM"/>
    </source>
</evidence>
<keyword evidence="3" id="KW-1003">Cell membrane</keyword>
<feature type="transmembrane region" description="Helical" evidence="7">
    <location>
        <begin position="263"/>
        <end position="282"/>
    </location>
</feature>
<dbReference type="PANTHER" id="PTHR23517">
    <property type="entry name" value="RESISTANCE PROTEIN MDTM, PUTATIVE-RELATED-RELATED"/>
    <property type="match status" value="1"/>
</dbReference>
<evidence type="ECO:0000256" key="4">
    <source>
        <dbReference type="ARBA" id="ARBA00022692"/>
    </source>
</evidence>
<dbReference type="GO" id="GO:0022857">
    <property type="term" value="F:transmembrane transporter activity"/>
    <property type="evidence" value="ECO:0007669"/>
    <property type="project" value="InterPro"/>
</dbReference>
<dbReference type="AlphaFoldDB" id="A0A532V1J7"/>
<keyword evidence="2" id="KW-0813">Transport</keyword>
<evidence type="ECO:0000256" key="1">
    <source>
        <dbReference type="ARBA" id="ARBA00004651"/>
    </source>
</evidence>
<gene>
    <name evidence="8" type="ORF">CEE37_05285</name>
</gene>
<dbReference type="Proteomes" id="UP000319619">
    <property type="component" value="Unassembled WGS sequence"/>
</dbReference>
<feature type="transmembrane region" description="Helical" evidence="7">
    <location>
        <begin position="351"/>
        <end position="373"/>
    </location>
</feature>
<proteinExistence type="predicted"/>
<feature type="transmembrane region" description="Helical" evidence="7">
    <location>
        <begin position="157"/>
        <end position="178"/>
    </location>
</feature>
<evidence type="ECO:0000256" key="2">
    <source>
        <dbReference type="ARBA" id="ARBA00022448"/>
    </source>
</evidence>
<feature type="transmembrane region" description="Helical" evidence="7">
    <location>
        <begin position="328"/>
        <end position="345"/>
    </location>
</feature>
<dbReference type="InterPro" id="IPR050171">
    <property type="entry name" value="MFS_Transporters"/>
</dbReference>
<evidence type="ECO:0000256" key="6">
    <source>
        <dbReference type="ARBA" id="ARBA00023136"/>
    </source>
</evidence>
<reference evidence="8 9" key="1">
    <citation type="submission" date="2017-06" db="EMBL/GenBank/DDBJ databases">
        <title>Novel microbial phyla capable of carbon fixation and sulfur reduction in deep-sea sediments.</title>
        <authorList>
            <person name="Huang J."/>
            <person name="Baker B."/>
            <person name="Wang Y."/>
        </authorList>
    </citation>
    <scope>NUCLEOTIDE SEQUENCE [LARGE SCALE GENOMIC DNA]</scope>
    <source>
        <strain evidence="8">B3_LCP</strain>
    </source>
</reference>
<feature type="transmembrane region" description="Helical" evidence="7">
    <location>
        <begin position="426"/>
        <end position="444"/>
    </location>
</feature>
<evidence type="ECO:0000256" key="5">
    <source>
        <dbReference type="ARBA" id="ARBA00022989"/>
    </source>
</evidence>
<dbReference type="Pfam" id="PF07690">
    <property type="entry name" value="MFS_1"/>
    <property type="match status" value="1"/>
</dbReference>
<sequence length="457" mass="50888">MTDPTESTEEEKDLTLRENFRLLLRASKGFWLVNQINFFDGIAYFGILMLLTRYLGPSGLGMTDKVTGFSVSLYTGLVTLFMFGGGFVSDKLGVRRALTWSLIVIGAGRVLLTIAPAFEGMSQVSAWTGLMLMALGTGVMQPALYAGIKEYTDPRTATIAFGLLYSIMNLGIVAESFISPFLRSDATFLNLGFMEIVGLGWGINGVYWMAIAVTGLMLLIHITFFTRKVEETDRTVVEEEKDDDGDKTWIEKLKELPFADPRFMFFIFILLPVRTIFAHDFLTVPDYVFRCFPETVSAKYEWIHGMNPLIIVIFVPTIAAFTRKAKIVNMMIIGTLITAIIPFILVPGPHLWTLLTYVTIYSLGEAVWSSRFLEYVARLAPAGRVGAYMGLAGIPWFMAKFTTGLYSGSMLAHFVPESGPHNSGTMWMVYACIACISPVTLLLARKWLLKGVPEAEE</sequence>
<feature type="transmembrane region" description="Helical" evidence="7">
    <location>
        <begin position="385"/>
        <end position="406"/>
    </location>
</feature>
<feature type="transmembrane region" description="Helical" evidence="7">
    <location>
        <begin position="124"/>
        <end position="145"/>
    </location>
</feature>
<accession>A0A532V1J7</accession>
<evidence type="ECO:0000256" key="3">
    <source>
        <dbReference type="ARBA" id="ARBA00022475"/>
    </source>
</evidence>
<keyword evidence="6 7" id="KW-0472">Membrane</keyword>
<dbReference type="InterPro" id="IPR011701">
    <property type="entry name" value="MFS"/>
</dbReference>
<feature type="transmembrane region" description="Helical" evidence="7">
    <location>
        <begin position="71"/>
        <end position="88"/>
    </location>
</feature>
<evidence type="ECO:0000313" key="8">
    <source>
        <dbReference type="EMBL" id="TKJ41081.1"/>
    </source>
</evidence>
<name>A0A532V1J7_UNCL8</name>
<feature type="transmembrane region" description="Helical" evidence="7">
    <location>
        <begin position="30"/>
        <end position="51"/>
    </location>
</feature>
<evidence type="ECO:0000313" key="9">
    <source>
        <dbReference type="Proteomes" id="UP000319619"/>
    </source>
</evidence>
<protein>
    <recommendedName>
        <fullName evidence="10">MFS transporter</fullName>
    </recommendedName>
</protein>
<keyword evidence="4 7" id="KW-0812">Transmembrane</keyword>
<dbReference type="InterPro" id="IPR036259">
    <property type="entry name" value="MFS_trans_sf"/>
</dbReference>
<feature type="transmembrane region" description="Helical" evidence="7">
    <location>
        <begin position="100"/>
        <end position="118"/>
    </location>
</feature>
<dbReference type="SUPFAM" id="SSF103473">
    <property type="entry name" value="MFS general substrate transporter"/>
    <property type="match status" value="1"/>
</dbReference>